<organism evidence="5 6">
    <name type="scientific">Acanthosepion pharaonis</name>
    <name type="common">Pharaoh cuttlefish</name>
    <name type="synonym">Sepia pharaonis</name>
    <dbReference type="NCBI Taxonomy" id="158019"/>
    <lineage>
        <taxon>Eukaryota</taxon>
        <taxon>Metazoa</taxon>
        <taxon>Spiralia</taxon>
        <taxon>Lophotrochozoa</taxon>
        <taxon>Mollusca</taxon>
        <taxon>Cephalopoda</taxon>
        <taxon>Coleoidea</taxon>
        <taxon>Decapodiformes</taxon>
        <taxon>Sepiida</taxon>
        <taxon>Sepiina</taxon>
        <taxon>Sepiidae</taxon>
        <taxon>Acanthosepion</taxon>
    </lineage>
</organism>
<gene>
    <name evidence="5" type="ORF">SPHA_24588</name>
</gene>
<name>A0A812BPT7_ACAPH</name>
<dbReference type="PANTHER" id="PTHR44170">
    <property type="entry name" value="PROTEIN SIDEKICK"/>
    <property type="match status" value="1"/>
</dbReference>
<evidence type="ECO:0000256" key="2">
    <source>
        <dbReference type="ARBA" id="ARBA00023157"/>
    </source>
</evidence>
<protein>
    <submittedName>
        <fullName evidence="5">Uncharacterized protein</fullName>
    </submittedName>
</protein>
<dbReference type="InterPro" id="IPR007110">
    <property type="entry name" value="Ig-like_dom"/>
</dbReference>
<feature type="domain" description="Ig-like" evidence="3">
    <location>
        <begin position="159"/>
        <end position="230"/>
    </location>
</feature>
<dbReference type="GO" id="GO:0005886">
    <property type="term" value="C:plasma membrane"/>
    <property type="evidence" value="ECO:0007669"/>
    <property type="project" value="TreeGrafter"/>
</dbReference>
<dbReference type="SUPFAM" id="SSF49265">
    <property type="entry name" value="Fibronectin type III"/>
    <property type="match status" value="2"/>
</dbReference>
<dbReference type="InterPro" id="IPR003961">
    <property type="entry name" value="FN3_dom"/>
</dbReference>
<feature type="domain" description="Fibronectin type-III" evidence="4">
    <location>
        <begin position="409"/>
        <end position="504"/>
    </location>
</feature>
<keyword evidence="6" id="KW-1185">Reference proteome</keyword>
<feature type="domain" description="Fibronectin type-III" evidence="4">
    <location>
        <begin position="306"/>
        <end position="404"/>
    </location>
</feature>
<evidence type="ECO:0000313" key="5">
    <source>
        <dbReference type="EMBL" id="CAE1245100.1"/>
    </source>
</evidence>
<dbReference type="FunFam" id="2.60.40.10:FF:000028">
    <property type="entry name" value="Neuronal cell adhesion molecule"/>
    <property type="match status" value="1"/>
</dbReference>
<proteinExistence type="predicted"/>
<sequence>MFLNRNEMNYHWSRDDIPFSSRVKFRDHNRVLTIEKSTFHDEGVYRCIVTRGSAARYEKTYYLELSAKPYMIFPLTPKFVDIESQLTWFCQSRAKPLPTYTWFKDGLQINSTQDVIVVNNTLQIINVNGEHAGMYQCAATNIHGTTYSSAQLSVLAFKPNFFRSSTPKTVLATINGNVTFFCNAEGAPQPEITWSKNGISLSLENVEETSRIRMLPNGNLFLRNPLDPSERSGPGIGYNVFWRLKGSNGKWSKKILKKNADFFVAFVGRNFYLEYEVKVQAFNNLGMGPNSTTHTIYSAEGMPVGVPNNVFADTYNATAMMVTWDPVPDTREVMKGRVEGYQVNYWNRDQKRPILNSVKFPGKMTEALVIGLVPNMYYWVNVQVYNTAGNGPISEIYLGSSGSEAPLSFPEEVNVHSHGPDSVLVTFRGVSMTMLEDPVVGYKICHWSIKEQFNLTQCQYLGMAHEGIIRRLERGKLYKLRVLAVSSAGDGKRSEITYFTLGGQLQIDSSLYDILATGSFLKAAPHLFVLCFTFVYIFTL</sequence>
<dbReference type="GO" id="GO:0007411">
    <property type="term" value="P:axon guidance"/>
    <property type="evidence" value="ECO:0007669"/>
    <property type="project" value="TreeGrafter"/>
</dbReference>
<keyword evidence="2" id="KW-1015">Disulfide bond</keyword>
<dbReference type="InterPro" id="IPR003599">
    <property type="entry name" value="Ig_sub"/>
</dbReference>
<dbReference type="InterPro" id="IPR013783">
    <property type="entry name" value="Ig-like_fold"/>
</dbReference>
<dbReference type="PROSITE" id="PS50853">
    <property type="entry name" value="FN3"/>
    <property type="match status" value="3"/>
</dbReference>
<dbReference type="SMART" id="SM00409">
    <property type="entry name" value="IG"/>
    <property type="match status" value="3"/>
</dbReference>
<evidence type="ECO:0000313" key="6">
    <source>
        <dbReference type="Proteomes" id="UP000597762"/>
    </source>
</evidence>
<dbReference type="InterPro" id="IPR036179">
    <property type="entry name" value="Ig-like_dom_sf"/>
</dbReference>
<dbReference type="PROSITE" id="PS50835">
    <property type="entry name" value="IG_LIKE"/>
    <property type="match status" value="3"/>
</dbReference>
<dbReference type="Gene3D" id="2.60.40.10">
    <property type="entry name" value="Immunoglobulins"/>
    <property type="match status" value="6"/>
</dbReference>
<feature type="domain" description="Ig-like" evidence="3">
    <location>
        <begin position="69"/>
        <end position="153"/>
    </location>
</feature>
<keyword evidence="1" id="KW-0677">Repeat</keyword>
<dbReference type="Pfam" id="PF13927">
    <property type="entry name" value="Ig_3"/>
    <property type="match status" value="2"/>
</dbReference>
<dbReference type="AlphaFoldDB" id="A0A812BPT7"/>
<dbReference type="GO" id="GO:0098609">
    <property type="term" value="P:cell-cell adhesion"/>
    <property type="evidence" value="ECO:0007669"/>
    <property type="project" value="TreeGrafter"/>
</dbReference>
<feature type="domain" description="Fibronectin type-III" evidence="4">
    <location>
        <begin position="202"/>
        <end position="301"/>
    </location>
</feature>
<dbReference type="CDD" id="cd00063">
    <property type="entry name" value="FN3"/>
    <property type="match status" value="3"/>
</dbReference>
<dbReference type="InterPro" id="IPR003598">
    <property type="entry name" value="Ig_sub2"/>
</dbReference>
<dbReference type="SMART" id="SM00408">
    <property type="entry name" value="IGc2"/>
    <property type="match status" value="3"/>
</dbReference>
<dbReference type="GO" id="GO:0030424">
    <property type="term" value="C:axon"/>
    <property type="evidence" value="ECO:0007669"/>
    <property type="project" value="TreeGrafter"/>
</dbReference>
<evidence type="ECO:0000259" key="4">
    <source>
        <dbReference type="PROSITE" id="PS50853"/>
    </source>
</evidence>
<dbReference type="OrthoDB" id="7933032at2759"/>
<dbReference type="Pfam" id="PF00041">
    <property type="entry name" value="fn3"/>
    <property type="match status" value="1"/>
</dbReference>
<reference evidence="5" key="1">
    <citation type="submission" date="2021-01" db="EMBL/GenBank/DDBJ databases">
        <authorList>
            <person name="Li R."/>
            <person name="Bekaert M."/>
        </authorList>
    </citation>
    <scope>NUCLEOTIDE SEQUENCE</scope>
    <source>
        <strain evidence="5">Farmed</strain>
    </source>
</reference>
<evidence type="ECO:0000259" key="3">
    <source>
        <dbReference type="PROSITE" id="PS50835"/>
    </source>
</evidence>
<dbReference type="CDD" id="cd00096">
    <property type="entry name" value="Ig"/>
    <property type="match status" value="1"/>
</dbReference>
<dbReference type="InterPro" id="IPR036116">
    <property type="entry name" value="FN3_sf"/>
</dbReference>
<feature type="domain" description="Ig-like" evidence="3">
    <location>
        <begin position="1"/>
        <end position="64"/>
    </location>
</feature>
<comment type="caution">
    <text evidence="5">The sequence shown here is derived from an EMBL/GenBank/DDBJ whole genome shotgun (WGS) entry which is preliminary data.</text>
</comment>
<dbReference type="PANTHER" id="PTHR44170:SF6">
    <property type="entry name" value="CONTACTIN"/>
    <property type="match status" value="1"/>
</dbReference>
<accession>A0A812BPT7</accession>
<evidence type="ECO:0000256" key="1">
    <source>
        <dbReference type="ARBA" id="ARBA00022737"/>
    </source>
</evidence>
<dbReference type="SUPFAM" id="SSF48726">
    <property type="entry name" value="Immunoglobulin"/>
    <property type="match status" value="3"/>
</dbReference>
<dbReference type="SMART" id="SM00060">
    <property type="entry name" value="FN3"/>
    <property type="match status" value="2"/>
</dbReference>
<dbReference type="EMBL" id="CAHIKZ030000920">
    <property type="protein sequence ID" value="CAE1245100.1"/>
    <property type="molecule type" value="Genomic_DNA"/>
</dbReference>
<dbReference type="Proteomes" id="UP000597762">
    <property type="component" value="Unassembled WGS sequence"/>
</dbReference>